<evidence type="ECO:0000313" key="1">
    <source>
        <dbReference type="EMBL" id="NWD40073.1"/>
    </source>
</evidence>
<evidence type="ECO:0008006" key="3">
    <source>
        <dbReference type="Google" id="ProtNLM"/>
    </source>
</evidence>
<organism evidence="1 2">
    <name type="scientific">Pseudomonas tolaasii</name>
    <dbReference type="NCBI Taxonomy" id="29442"/>
    <lineage>
        <taxon>Bacteria</taxon>
        <taxon>Pseudomonadati</taxon>
        <taxon>Pseudomonadota</taxon>
        <taxon>Gammaproteobacteria</taxon>
        <taxon>Pseudomonadales</taxon>
        <taxon>Pseudomonadaceae</taxon>
        <taxon>Pseudomonas</taxon>
    </lineage>
</organism>
<dbReference type="CDD" id="cd20495">
    <property type="entry name" value="C58_PaToxP-like"/>
    <property type="match status" value="1"/>
</dbReference>
<sequence>MIGVLQGSSYASTGGTSVKVSTFITDLGYKIPTTKQELSDLASALEQRVLKHPLGDLGGGLTWPVPMSQADQDKLKLFLGSPHPSFPDFPLHIHKNTLSYLLSGSSVTSEDLKHPVDALQKLLDSPKAQALGQALQTHLNGVASDTSVYDYLLAALNIGFNLSSIAAPARNEIVAFNLQKPDHWGKKPSEVVAGLKHWLVEIDRATSTTAPLAARLLLGVSAPQYQIKDIPDSVTIGSLAWVNLSIAAATVEAEQPGAVANMSYAQVMSYAKTTEGQPHAIASAQRNALVDWAVINGVIEKSADDIYNPAQLETIRKSFNRQTNERLLASQALDKPIPTRKELALEKLKERFGDLGALFEEKLLGTDEYQGEPGQVGLGGMHSLLDIAMMDLPNSRPFTSSDPRIPLETLNKDRTFGVAQAFDQQFAHSIEEKKKAVITTVQHMIAQLPLEDRKKFDFGKLTFFQLGSYELGEQLWGSTPNANEPELLVKAELNGETQAYSINFNRGTIEKTSLHRITKPKERSANTVFTVKEFNPGGEAGHVSNQRQLDDKPLDSFNSGRSYQVGRIFAEHLNLDDPAIKENARGQTTLDKLNGGPKPLGDFLLNLIPFRSAIVNFQKGNYGDGVFDLTLDIFGFLTAGAATAGKLIKLGGSALSSGAKALQAGKIIGVATIGVLNPVSGLGDLAATGGKLLGKGVSKLLSKGSEIVNTLKGATGSYDLLKAASKNQGIMATGTYTFAEQTIEGGAVFRDGKWYGYDPVGKRPYGAEIKGFIPNVVAFEGEVRALTDTWIGKMIGSVLAPPAPNPYFRRDYRLAVQNAQTVDKAAFIRGQNTATPPTIYGYSSAMKQDDLKRLAVAEARTPQELGSLERRISELDVLPDRLKTARETAEIVDLDAYQKGYNSGKPTAISGFSEGLTNNQLAELAVVRGRTPEEVGQLVRYIENQRINTSLENFRVFSEEVTAAGGKVTPLPQGFYLSQVALLSEGECAALSNAFAAAVKQGKQDILIKNLYTAMVPTLSPLQISELRKVDPAKALLEQNRATKANQFREHLNELQSLLQTQFHHGMQSRQITHTAIIAELANATSSKALLIEARGHGITAGVVIKGGKKEWFYFDPNFGKATFTSEAAMSAGLESTLKTGRTKQLLPDFGTKPGVPEYKVSTFQEVELNTITRSVPGDISDLFNTEL</sequence>
<gene>
    <name evidence="1" type="ORF">HX787_29875</name>
</gene>
<dbReference type="AlphaFoldDB" id="A0A7Y8ATJ0"/>
<name>A0A7Y8ATJ0_PSETO</name>
<dbReference type="EMBL" id="JACAQK010000041">
    <property type="protein sequence ID" value="NWD40073.1"/>
    <property type="molecule type" value="Genomic_DNA"/>
</dbReference>
<reference evidence="1 2" key="1">
    <citation type="submission" date="2020-04" db="EMBL/GenBank/DDBJ databases">
        <title>Molecular characterization of pseudomonads from Agaricus bisporus reveal novel blotch 2 pathogens in Western Europe.</title>
        <authorList>
            <person name="Taparia T."/>
            <person name="Krijger M."/>
            <person name="Haynes E."/>
            <person name="Elpinstone J.G."/>
            <person name="Noble R."/>
            <person name="Van Der Wolf J."/>
        </authorList>
    </citation>
    <scope>NUCLEOTIDE SEQUENCE [LARGE SCALE GENOMIC DNA]</scope>
    <source>
        <strain evidence="1 2">IPO3746</strain>
    </source>
</reference>
<dbReference type="Proteomes" id="UP000549134">
    <property type="component" value="Unassembled WGS sequence"/>
</dbReference>
<protein>
    <recommendedName>
        <fullName evidence="3">Peptidase C58 YopT-type domain-containing protein</fullName>
    </recommendedName>
</protein>
<accession>A0A7Y8ATJ0</accession>
<proteinExistence type="predicted"/>
<evidence type="ECO:0000313" key="2">
    <source>
        <dbReference type="Proteomes" id="UP000549134"/>
    </source>
</evidence>
<comment type="caution">
    <text evidence="1">The sequence shown here is derived from an EMBL/GenBank/DDBJ whole genome shotgun (WGS) entry which is preliminary data.</text>
</comment>